<comment type="caution">
    <text evidence="2">The sequence shown here is derived from an EMBL/GenBank/DDBJ whole genome shotgun (WGS) entry which is preliminary data.</text>
</comment>
<evidence type="ECO:0000313" key="2">
    <source>
        <dbReference type="EMBL" id="TWV68866.1"/>
    </source>
</evidence>
<feature type="transmembrane region" description="Helical" evidence="1">
    <location>
        <begin position="51"/>
        <end position="76"/>
    </location>
</feature>
<keyword evidence="1" id="KW-1133">Transmembrane helix</keyword>
<name>A0A5C6KYV4_9BACT</name>
<dbReference type="RefSeq" id="WP_146265106.1">
    <property type="nucleotide sequence ID" value="NZ_VOIF01000019.1"/>
</dbReference>
<gene>
    <name evidence="2" type="ORF">FSA04_15285</name>
</gene>
<organism evidence="2 3">
    <name type="scientific">Phocaeicola dorei</name>
    <dbReference type="NCBI Taxonomy" id="357276"/>
    <lineage>
        <taxon>Bacteria</taxon>
        <taxon>Pseudomonadati</taxon>
        <taxon>Bacteroidota</taxon>
        <taxon>Bacteroidia</taxon>
        <taxon>Bacteroidales</taxon>
        <taxon>Bacteroidaceae</taxon>
        <taxon>Phocaeicola</taxon>
    </lineage>
</organism>
<reference evidence="2 3" key="1">
    <citation type="submission" date="2019-07" db="EMBL/GenBank/DDBJ databases">
        <title>Genome sequencing of Bacteroides dorei iSURF_12.</title>
        <authorList>
            <person name="Sevigny J.L."/>
            <person name="Ruoff K.L."/>
            <person name="Price C.E."/>
            <person name="Valls R.A."/>
            <person name="O'Toole G.A."/>
        </authorList>
    </citation>
    <scope>NUCLEOTIDE SEQUENCE [LARGE SCALE GENOMIC DNA]</scope>
    <source>
        <strain evidence="2 3">ANK132K_1B</strain>
    </source>
</reference>
<evidence type="ECO:0000256" key="1">
    <source>
        <dbReference type="SAM" id="Phobius"/>
    </source>
</evidence>
<keyword evidence="1" id="KW-0812">Transmembrane</keyword>
<dbReference type="EMBL" id="VOIF01000019">
    <property type="protein sequence ID" value="TWV68866.1"/>
    <property type="molecule type" value="Genomic_DNA"/>
</dbReference>
<evidence type="ECO:0000313" key="3">
    <source>
        <dbReference type="Proteomes" id="UP000315833"/>
    </source>
</evidence>
<sequence>MKQNQTVTLPVLEAKKSTFSAWCEKENQLFSCVLESVVTNRQVCLMAHASLAFSALVCAGFVSAVPALLCLAWFVVSLHLAWKGGLR</sequence>
<proteinExistence type="predicted"/>
<protein>
    <submittedName>
        <fullName evidence="2">Uncharacterized protein</fullName>
    </submittedName>
</protein>
<dbReference type="Proteomes" id="UP000315833">
    <property type="component" value="Unassembled WGS sequence"/>
</dbReference>
<accession>A0A5C6KYV4</accession>
<dbReference type="AlphaFoldDB" id="A0A5C6KYV4"/>
<keyword evidence="1" id="KW-0472">Membrane</keyword>